<accession>A0ACC2EMM6</accession>
<organism evidence="1 2">
    <name type="scientific">Diphasiastrum complanatum</name>
    <name type="common">Issler's clubmoss</name>
    <name type="synonym">Lycopodium complanatum</name>
    <dbReference type="NCBI Taxonomy" id="34168"/>
    <lineage>
        <taxon>Eukaryota</taxon>
        <taxon>Viridiplantae</taxon>
        <taxon>Streptophyta</taxon>
        <taxon>Embryophyta</taxon>
        <taxon>Tracheophyta</taxon>
        <taxon>Lycopodiopsida</taxon>
        <taxon>Lycopodiales</taxon>
        <taxon>Lycopodiaceae</taxon>
        <taxon>Lycopodioideae</taxon>
        <taxon>Diphasiastrum</taxon>
    </lineage>
</organism>
<sequence>MFSAHYDGIVHYDCIVVARIGTTFEGVHCVDLWLPGLAVEEWQGKWIGLFFWCLWAAAIVMHRLGCPFSSDGSELMVFVGGGARRRRRPPQRETERAQDSGAEGREREGESMLIFRMLGFYLGLGFL</sequence>
<reference evidence="2" key="1">
    <citation type="journal article" date="2024" name="Proc. Natl. Acad. Sci. U.S.A.">
        <title>Extraordinary preservation of gene collinearity over three hundred million years revealed in homosporous lycophytes.</title>
        <authorList>
            <person name="Li C."/>
            <person name="Wickell D."/>
            <person name="Kuo L.Y."/>
            <person name="Chen X."/>
            <person name="Nie B."/>
            <person name="Liao X."/>
            <person name="Peng D."/>
            <person name="Ji J."/>
            <person name="Jenkins J."/>
            <person name="Williams M."/>
            <person name="Shu S."/>
            <person name="Plott C."/>
            <person name="Barry K."/>
            <person name="Rajasekar S."/>
            <person name="Grimwood J."/>
            <person name="Han X."/>
            <person name="Sun S."/>
            <person name="Hou Z."/>
            <person name="He W."/>
            <person name="Dai G."/>
            <person name="Sun C."/>
            <person name="Schmutz J."/>
            <person name="Leebens-Mack J.H."/>
            <person name="Li F.W."/>
            <person name="Wang L."/>
        </authorList>
    </citation>
    <scope>NUCLEOTIDE SEQUENCE [LARGE SCALE GENOMIC DNA]</scope>
    <source>
        <strain evidence="2">cv. PW_Plant_1</strain>
    </source>
</reference>
<name>A0ACC2EMM6_DIPCM</name>
<evidence type="ECO:0000313" key="1">
    <source>
        <dbReference type="EMBL" id="KAJ7567747.1"/>
    </source>
</evidence>
<evidence type="ECO:0000313" key="2">
    <source>
        <dbReference type="Proteomes" id="UP001162992"/>
    </source>
</evidence>
<dbReference type="Proteomes" id="UP001162992">
    <property type="component" value="Chromosome 1"/>
</dbReference>
<protein>
    <submittedName>
        <fullName evidence="1">Uncharacterized protein</fullName>
    </submittedName>
</protein>
<proteinExistence type="predicted"/>
<comment type="caution">
    <text evidence="1">The sequence shown here is derived from an EMBL/GenBank/DDBJ whole genome shotgun (WGS) entry which is preliminary data.</text>
</comment>
<gene>
    <name evidence="1" type="ORF">O6H91_01G005100</name>
</gene>
<dbReference type="EMBL" id="CM055092">
    <property type="protein sequence ID" value="KAJ7567747.1"/>
    <property type="molecule type" value="Genomic_DNA"/>
</dbReference>
<keyword evidence="2" id="KW-1185">Reference proteome</keyword>